<evidence type="ECO:0000259" key="1">
    <source>
        <dbReference type="Pfam" id="PF00098"/>
    </source>
</evidence>
<dbReference type="CTD" id="51428"/>
<keyword evidence="3" id="KW-0067">ATP-binding</keyword>
<dbReference type="KEGG" id="lww:102739685"/>
<dbReference type="GO" id="GO:0003676">
    <property type="term" value="F:nucleic acid binding"/>
    <property type="evidence" value="ECO:0007669"/>
    <property type="project" value="InterPro"/>
</dbReference>
<dbReference type="STRING" id="9713.A0A2U3XP95"/>
<dbReference type="GO" id="GO:0004386">
    <property type="term" value="F:helicase activity"/>
    <property type="evidence" value="ECO:0007669"/>
    <property type="project" value="UniProtKB-KW"/>
</dbReference>
<dbReference type="GeneID" id="102739685"/>
<sequence>MDLKALLLEAKQKVPPVLQVLHCGDESMLDIGGERGCAFCGGLGHRITDCPKLEAMQTKQVSNIGRKDYLAHSSMDF</sequence>
<keyword evidence="3" id="KW-0347">Helicase</keyword>
<gene>
    <name evidence="3" type="primary">DDX41</name>
</gene>
<evidence type="ECO:0000313" key="3">
    <source>
        <dbReference type="RefSeq" id="XP_006733188.1"/>
    </source>
</evidence>
<accession>A0A2U3XP95</accession>
<organism evidence="2 3">
    <name type="scientific">Leptonychotes weddellii</name>
    <name type="common">Weddell seal</name>
    <name type="synonym">Otaria weddellii</name>
    <dbReference type="NCBI Taxonomy" id="9713"/>
    <lineage>
        <taxon>Eukaryota</taxon>
        <taxon>Metazoa</taxon>
        <taxon>Chordata</taxon>
        <taxon>Craniata</taxon>
        <taxon>Vertebrata</taxon>
        <taxon>Euteleostomi</taxon>
        <taxon>Mammalia</taxon>
        <taxon>Eutheria</taxon>
        <taxon>Laurasiatheria</taxon>
        <taxon>Carnivora</taxon>
        <taxon>Caniformia</taxon>
        <taxon>Pinnipedia</taxon>
        <taxon>Phocidae</taxon>
        <taxon>Monachinae</taxon>
        <taxon>Lobodontini</taxon>
        <taxon>Leptonychotes</taxon>
    </lineage>
</organism>
<keyword evidence="3" id="KW-0378">Hydrolase</keyword>
<proteinExistence type="predicted"/>
<dbReference type="AlphaFoldDB" id="A0A2U3XP95"/>
<keyword evidence="3" id="KW-0547">Nucleotide-binding</keyword>
<dbReference type="RefSeq" id="XP_006733188.1">
    <property type="nucleotide sequence ID" value="XM_006733125.1"/>
</dbReference>
<dbReference type="GO" id="GO:0008270">
    <property type="term" value="F:zinc ion binding"/>
    <property type="evidence" value="ECO:0007669"/>
    <property type="project" value="InterPro"/>
</dbReference>
<dbReference type="SUPFAM" id="SSF57756">
    <property type="entry name" value="Retrovirus zinc finger-like domains"/>
    <property type="match status" value="1"/>
</dbReference>
<reference evidence="3" key="1">
    <citation type="submission" date="2025-08" db="UniProtKB">
        <authorList>
            <consortium name="RefSeq"/>
        </authorList>
    </citation>
    <scope>IDENTIFICATION</scope>
    <source>
        <tissue evidence="3">Liver</tissue>
    </source>
</reference>
<dbReference type="Pfam" id="PF00098">
    <property type="entry name" value="zf-CCHC"/>
    <property type="match status" value="1"/>
</dbReference>
<name>A0A2U3XP95_LEPWE</name>
<keyword evidence="2" id="KW-1185">Reference proteome</keyword>
<dbReference type="Proteomes" id="UP000245341">
    <property type="component" value="Unplaced"/>
</dbReference>
<dbReference type="OrthoDB" id="196131at2759"/>
<dbReference type="InterPro" id="IPR036875">
    <property type="entry name" value="Znf_CCHC_sf"/>
</dbReference>
<feature type="domain" description="CCHC-type" evidence="1">
    <location>
        <begin position="35"/>
        <end position="52"/>
    </location>
</feature>
<protein>
    <submittedName>
        <fullName evidence="3">Probable ATP-dependent RNA helicase DDX41</fullName>
    </submittedName>
</protein>
<dbReference type="InterPro" id="IPR001878">
    <property type="entry name" value="Znf_CCHC"/>
</dbReference>
<evidence type="ECO:0000313" key="2">
    <source>
        <dbReference type="Proteomes" id="UP000245341"/>
    </source>
</evidence>